<proteinExistence type="predicted"/>
<name>A0A8A1LI24_AJEC8</name>
<dbReference type="Proteomes" id="UP000663419">
    <property type="component" value="Chromosome 3"/>
</dbReference>
<evidence type="ECO:0000313" key="2">
    <source>
        <dbReference type="Proteomes" id="UP000663419"/>
    </source>
</evidence>
<reference evidence="1" key="1">
    <citation type="submission" date="2021-01" db="EMBL/GenBank/DDBJ databases">
        <title>Chromosome-level genome assembly of a human fungal pathogen reveals clustering of transcriptionally co-regulated genes.</title>
        <authorList>
            <person name="Voorhies M."/>
            <person name="Cohen S."/>
            <person name="Shea T.P."/>
            <person name="Petrus S."/>
            <person name="Munoz J.F."/>
            <person name="Poplawski S."/>
            <person name="Goldman W.E."/>
            <person name="Michael T."/>
            <person name="Cuomo C.A."/>
            <person name="Sil A."/>
            <person name="Beyhan S."/>
        </authorList>
    </citation>
    <scope>NUCLEOTIDE SEQUENCE</scope>
    <source>
        <strain evidence="1">H88</strain>
    </source>
</reference>
<gene>
    <name evidence="1" type="ORF">I7I53_00320</name>
</gene>
<dbReference type="EMBL" id="CP069104">
    <property type="protein sequence ID" value="QSS53150.1"/>
    <property type="molecule type" value="Genomic_DNA"/>
</dbReference>
<protein>
    <submittedName>
        <fullName evidence="1">Uncharacterized protein</fullName>
    </submittedName>
</protein>
<sequence>MYFTTHHIFQDNKARQSRREKSGAAIGDLGELIIHYYIVLCSRCEKSEGLGSCPAAWDMRAHVLYSSCTGKCTEWSNTRGRFVGVSICK</sequence>
<dbReference type="VEuPathDB" id="FungiDB:I7I53_00320"/>
<dbReference type="AlphaFoldDB" id="A0A8A1LI24"/>
<accession>A0A8A1LI24</accession>
<organism evidence="1 2">
    <name type="scientific">Ajellomyces capsulatus (strain H88)</name>
    <name type="common">Darling's disease fungus</name>
    <name type="synonym">Histoplasma capsulatum</name>
    <dbReference type="NCBI Taxonomy" id="544711"/>
    <lineage>
        <taxon>Eukaryota</taxon>
        <taxon>Fungi</taxon>
        <taxon>Dikarya</taxon>
        <taxon>Ascomycota</taxon>
        <taxon>Pezizomycotina</taxon>
        <taxon>Eurotiomycetes</taxon>
        <taxon>Eurotiomycetidae</taxon>
        <taxon>Onygenales</taxon>
        <taxon>Ajellomycetaceae</taxon>
        <taxon>Histoplasma</taxon>
    </lineage>
</organism>
<evidence type="ECO:0000313" key="1">
    <source>
        <dbReference type="EMBL" id="QSS53150.1"/>
    </source>
</evidence>